<reference evidence="9 10" key="1">
    <citation type="journal article" date="2012" name="J. Bacteriol.">
        <title>Genome sequence of Thalassospira xiamenensis type strain M-5.</title>
        <authorList>
            <person name="Lai Q."/>
            <person name="Shao Z."/>
        </authorList>
    </citation>
    <scope>NUCLEOTIDE SEQUENCE [LARGE SCALE GENOMIC DNA]</scope>
    <source>
        <strain evidence="9 10">M-5</strain>
    </source>
</reference>
<keyword evidence="3 7" id="KW-0489">Methyltransferase</keyword>
<dbReference type="PROSITE" id="PS51625">
    <property type="entry name" value="SAM_MT_TRMB"/>
    <property type="match status" value="1"/>
</dbReference>
<evidence type="ECO:0000256" key="8">
    <source>
        <dbReference type="SAM" id="MobiDB-lite"/>
    </source>
</evidence>
<dbReference type="AlphaFoldDB" id="A0AB72UJG2"/>
<evidence type="ECO:0000256" key="7">
    <source>
        <dbReference type="HAMAP-Rule" id="MF_01057"/>
    </source>
</evidence>
<protein>
    <recommendedName>
        <fullName evidence="7">tRNA (guanine-N(7)-)-methyltransferase</fullName>
        <ecNumber evidence="7">2.1.1.33</ecNumber>
    </recommendedName>
    <alternativeName>
        <fullName evidence="7">tRNA (guanine(46)-N(7))-methyltransferase</fullName>
    </alternativeName>
    <alternativeName>
        <fullName evidence="7">tRNA(m7G46)-methyltransferase</fullName>
    </alternativeName>
</protein>
<feature type="binding site" evidence="7">
    <location>
        <begin position="242"/>
        <end position="245"/>
    </location>
    <ligand>
        <name>substrate</name>
    </ligand>
</feature>
<dbReference type="EC" id="2.1.1.33" evidence="7"/>
<dbReference type="PANTHER" id="PTHR23417">
    <property type="entry name" value="3-DEOXY-D-MANNO-OCTULOSONIC-ACID TRANSFERASE/TRNA GUANINE-N 7 - -METHYLTRANSFERASE"/>
    <property type="match status" value="1"/>
</dbReference>
<dbReference type="Pfam" id="PF02390">
    <property type="entry name" value="Methyltransf_4"/>
    <property type="match status" value="1"/>
</dbReference>
<dbReference type="PANTHER" id="PTHR23417:SF14">
    <property type="entry name" value="PENTACOTRIPEPTIDE-REPEAT REGION OF PRORP DOMAIN-CONTAINING PROTEIN"/>
    <property type="match status" value="1"/>
</dbReference>
<comment type="similarity">
    <text evidence="7">Belongs to the class I-like SAM-binding methyltransferase superfamily. TrmB family.</text>
</comment>
<dbReference type="Proteomes" id="UP000007127">
    <property type="component" value="Chromosome"/>
</dbReference>
<feature type="region of interest" description="Disordered" evidence="8">
    <location>
        <begin position="26"/>
        <end position="52"/>
    </location>
</feature>
<dbReference type="InterPro" id="IPR029063">
    <property type="entry name" value="SAM-dependent_MTases_sf"/>
</dbReference>
<dbReference type="GO" id="GO:0043527">
    <property type="term" value="C:tRNA methyltransferase complex"/>
    <property type="evidence" value="ECO:0007669"/>
    <property type="project" value="TreeGrafter"/>
</dbReference>
<feature type="binding site" evidence="7">
    <location>
        <position position="168"/>
    </location>
    <ligand>
        <name>S-adenosyl-L-methionine</name>
        <dbReference type="ChEBI" id="CHEBI:59789"/>
    </ligand>
</feature>
<keyword evidence="6 7" id="KW-0819">tRNA processing</keyword>
<dbReference type="EMBL" id="CP004388">
    <property type="protein sequence ID" value="AJD54187.1"/>
    <property type="molecule type" value="Genomic_DNA"/>
</dbReference>
<comment type="function">
    <text evidence="2 7">Catalyzes the formation of N(7)-methylguanine at position 46 (m7G46) in tRNA.</text>
</comment>
<comment type="catalytic activity">
    <reaction evidence="1 7">
        <text>guanosine(46) in tRNA + S-adenosyl-L-methionine = N(7)-methylguanosine(46) in tRNA + S-adenosyl-L-homocysteine</text>
        <dbReference type="Rhea" id="RHEA:42708"/>
        <dbReference type="Rhea" id="RHEA-COMP:10188"/>
        <dbReference type="Rhea" id="RHEA-COMP:10189"/>
        <dbReference type="ChEBI" id="CHEBI:57856"/>
        <dbReference type="ChEBI" id="CHEBI:59789"/>
        <dbReference type="ChEBI" id="CHEBI:74269"/>
        <dbReference type="ChEBI" id="CHEBI:74480"/>
        <dbReference type="EC" id="2.1.1.33"/>
    </reaction>
</comment>
<dbReference type="InterPro" id="IPR003358">
    <property type="entry name" value="tRNA_(Gua-N-7)_MeTrfase_Trmb"/>
</dbReference>
<dbReference type="SUPFAM" id="SSF53335">
    <property type="entry name" value="S-adenosyl-L-methionine-dependent methyltransferases"/>
    <property type="match status" value="1"/>
</dbReference>
<accession>A0AB72UJG2</accession>
<dbReference type="InterPro" id="IPR055361">
    <property type="entry name" value="tRNA_methyltr_TrmB_bact"/>
</dbReference>
<evidence type="ECO:0000313" key="9">
    <source>
        <dbReference type="EMBL" id="AJD54187.1"/>
    </source>
</evidence>
<feature type="binding site" evidence="7">
    <location>
        <position position="204"/>
    </location>
    <ligand>
        <name>substrate</name>
    </ligand>
</feature>
<dbReference type="GO" id="GO:0008176">
    <property type="term" value="F:tRNA (guanine(46)-N7)-methyltransferase activity"/>
    <property type="evidence" value="ECO:0007669"/>
    <property type="project" value="UniProtKB-UniRule"/>
</dbReference>
<evidence type="ECO:0000256" key="1">
    <source>
        <dbReference type="ARBA" id="ARBA00000142"/>
    </source>
</evidence>
<name>A0AB72UJG2_9PROT</name>
<evidence type="ECO:0000256" key="5">
    <source>
        <dbReference type="ARBA" id="ARBA00022691"/>
    </source>
</evidence>
<feature type="binding site" evidence="7">
    <location>
        <position position="119"/>
    </location>
    <ligand>
        <name>S-adenosyl-L-methionine</name>
        <dbReference type="ChEBI" id="CHEBI:59789"/>
    </ligand>
</feature>
<feature type="binding site" evidence="7">
    <location>
        <position position="146"/>
    </location>
    <ligand>
        <name>S-adenosyl-L-methionine</name>
        <dbReference type="ChEBI" id="CHEBI:59789"/>
    </ligand>
</feature>
<evidence type="ECO:0000256" key="2">
    <source>
        <dbReference type="ARBA" id="ARBA00003015"/>
    </source>
</evidence>
<comment type="pathway">
    <text evidence="7">tRNA modification; N(7)-methylguanine-tRNA biosynthesis.</text>
</comment>
<evidence type="ECO:0000313" key="10">
    <source>
        <dbReference type="Proteomes" id="UP000007127"/>
    </source>
</evidence>
<dbReference type="HAMAP" id="MF_01057">
    <property type="entry name" value="tRNA_methyltr_TrmB"/>
    <property type="match status" value="1"/>
</dbReference>
<feature type="binding site" evidence="7">
    <location>
        <position position="94"/>
    </location>
    <ligand>
        <name>S-adenosyl-L-methionine</name>
        <dbReference type="ChEBI" id="CHEBI:59789"/>
    </ligand>
</feature>
<organism evidence="9 10">
    <name type="scientific">Thalassospira xiamenensis M-5 = DSM 17429</name>
    <dbReference type="NCBI Taxonomy" id="1123366"/>
    <lineage>
        <taxon>Bacteria</taxon>
        <taxon>Pseudomonadati</taxon>
        <taxon>Pseudomonadota</taxon>
        <taxon>Alphaproteobacteria</taxon>
        <taxon>Rhodospirillales</taxon>
        <taxon>Thalassospiraceae</taxon>
        <taxon>Thalassospira</taxon>
    </lineage>
</organism>
<evidence type="ECO:0000256" key="3">
    <source>
        <dbReference type="ARBA" id="ARBA00022603"/>
    </source>
</evidence>
<keyword evidence="5 7" id="KW-0949">S-adenosyl-L-methionine</keyword>
<dbReference type="KEGG" id="txi:TH3_20425"/>
<gene>
    <name evidence="7" type="primary">trmB</name>
    <name evidence="9" type="ORF">TH3_20425</name>
</gene>
<comment type="caution">
    <text evidence="7">Lacks conserved residue(s) required for the propagation of feature annotation.</text>
</comment>
<dbReference type="Gene3D" id="3.40.50.150">
    <property type="entry name" value="Vaccinia Virus protein VP39"/>
    <property type="match status" value="1"/>
</dbReference>
<evidence type="ECO:0000256" key="4">
    <source>
        <dbReference type="ARBA" id="ARBA00022679"/>
    </source>
</evidence>
<dbReference type="NCBIfam" id="TIGR00091">
    <property type="entry name" value="tRNA (guanosine(46)-N7)-methyltransferase TrmB"/>
    <property type="match status" value="1"/>
</dbReference>
<keyword evidence="4 7" id="KW-0808">Transferase</keyword>
<evidence type="ECO:0000256" key="6">
    <source>
        <dbReference type="ARBA" id="ARBA00022694"/>
    </source>
</evidence>
<feature type="binding site" evidence="7">
    <location>
        <position position="172"/>
    </location>
    <ligand>
        <name>substrate</name>
    </ligand>
</feature>
<proteinExistence type="inferred from homology"/>
<sequence>MRRAAPIQFRGRPFDFEPLFEPVLTDKTMRNSNRPLPTPDRPNFYGRRGSRPLKDSRRALVDELLPKIGITYPDQADVDPNSYFAEKPEQLWLEIGFGGGEHLAGQAQANPQTGIIGAEPFMDGVGSLLRHIDERGLTNVRVIADDSRPLLYKLVDACFDRAFLLFPDPWPKKRHAERRFIGPKNLALLARLLKDGAEFRVASDDMQYISWTLQHMHNHPDFEWLAESPEDWRNPPVDWVKTRYEQKALRQGKKCNYLRFRRKKRS</sequence>